<evidence type="ECO:0000256" key="1">
    <source>
        <dbReference type="SAM" id="Phobius"/>
    </source>
</evidence>
<feature type="transmembrane region" description="Helical" evidence="1">
    <location>
        <begin position="104"/>
        <end position="123"/>
    </location>
</feature>
<dbReference type="HOGENOM" id="CLU_044614_0_2_1"/>
<evidence type="ECO:0000313" key="3">
    <source>
        <dbReference type="Proteomes" id="UP000030669"/>
    </source>
</evidence>
<dbReference type="STRING" id="670483.S7QF92"/>
<sequence>MTSSEEPLSLRFAQFFGVMTGLMAYGIHFTLFVMTACLLMKQRHTMRRASFYLTYTCLQFTLSSIGMWRDVVGESVSYLEHGNDPAIAGPIEYYNVYFRSPPEWVSVLAFAACTWLQDGLLLYRCLLFYSNKRVIIVLPALLFIGSIVTSILFIIEVATSRDLYGSTSIDLGIPYWALSIAFNLVVTLLIIARLYVLRREVRRSLTPDAADVYTSVGAMLVESAALYSVTGLVFIACYARDSGAQYVFITWLGQFESISPLLIILRVAQGRAWSASAPPPVTNPANVIRLNHMRNSHKAGEQAASGVSVTVETVTADPGTRFAVDAEEEKKREKWHRLGLKSTQQVGDV</sequence>
<feature type="transmembrane region" description="Helical" evidence="1">
    <location>
        <begin position="175"/>
        <end position="196"/>
    </location>
</feature>
<keyword evidence="1" id="KW-0472">Membrane</keyword>
<gene>
    <name evidence="2" type="ORF">GLOTRDRAFT_126536</name>
</gene>
<feature type="transmembrane region" description="Helical" evidence="1">
    <location>
        <begin position="51"/>
        <end position="68"/>
    </location>
</feature>
<dbReference type="AlphaFoldDB" id="S7QF92"/>
<dbReference type="EMBL" id="KB469298">
    <property type="protein sequence ID" value="EPQ58047.1"/>
    <property type="molecule type" value="Genomic_DNA"/>
</dbReference>
<name>S7QF92_GLOTA</name>
<keyword evidence="1" id="KW-1133">Transmembrane helix</keyword>
<dbReference type="RefSeq" id="XP_007863333.1">
    <property type="nucleotide sequence ID" value="XM_007865142.1"/>
</dbReference>
<feature type="transmembrane region" description="Helical" evidence="1">
    <location>
        <begin position="135"/>
        <end position="155"/>
    </location>
</feature>
<keyword evidence="1" id="KW-0812">Transmembrane</keyword>
<evidence type="ECO:0000313" key="2">
    <source>
        <dbReference type="EMBL" id="EPQ58047.1"/>
    </source>
</evidence>
<dbReference type="OMA" id="IAYWAIS"/>
<dbReference type="GeneID" id="19301403"/>
<proteinExistence type="predicted"/>
<organism evidence="2 3">
    <name type="scientific">Gloeophyllum trabeum (strain ATCC 11539 / FP-39264 / Madison 617)</name>
    <name type="common">Brown rot fungus</name>
    <dbReference type="NCBI Taxonomy" id="670483"/>
    <lineage>
        <taxon>Eukaryota</taxon>
        <taxon>Fungi</taxon>
        <taxon>Dikarya</taxon>
        <taxon>Basidiomycota</taxon>
        <taxon>Agaricomycotina</taxon>
        <taxon>Agaricomycetes</taxon>
        <taxon>Gloeophyllales</taxon>
        <taxon>Gloeophyllaceae</taxon>
        <taxon>Gloeophyllum</taxon>
    </lineage>
</organism>
<keyword evidence="3" id="KW-1185">Reference proteome</keyword>
<dbReference type="Proteomes" id="UP000030669">
    <property type="component" value="Unassembled WGS sequence"/>
</dbReference>
<feature type="transmembrane region" description="Helical" evidence="1">
    <location>
        <begin position="12"/>
        <end position="39"/>
    </location>
</feature>
<dbReference type="KEGG" id="gtr:GLOTRDRAFT_126536"/>
<accession>S7QF92</accession>
<reference evidence="2 3" key="1">
    <citation type="journal article" date="2012" name="Science">
        <title>The Paleozoic origin of enzymatic lignin decomposition reconstructed from 31 fungal genomes.</title>
        <authorList>
            <person name="Floudas D."/>
            <person name="Binder M."/>
            <person name="Riley R."/>
            <person name="Barry K."/>
            <person name="Blanchette R.A."/>
            <person name="Henrissat B."/>
            <person name="Martinez A.T."/>
            <person name="Otillar R."/>
            <person name="Spatafora J.W."/>
            <person name="Yadav J.S."/>
            <person name="Aerts A."/>
            <person name="Benoit I."/>
            <person name="Boyd A."/>
            <person name="Carlson A."/>
            <person name="Copeland A."/>
            <person name="Coutinho P.M."/>
            <person name="de Vries R.P."/>
            <person name="Ferreira P."/>
            <person name="Findley K."/>
            <person name="Foster B."/>
            <person name="Gaskell J."/>
            <person name="Glotzer D."/>
            <person name="Gorecki P."/>
            <person name="Heitman J."/>
            <person name="Hesse C."/>
            <person name="Hori C."/>
            <person name="Igarashi K."/>
            <person name="Jurgens J.A."/>
            <person name="Kallen N."/>
            <person name="Kersten P."/>
            <person name="Kohler A."/>
            <person name="Kuees U."/>
            <person name="Kumar T.K.A."/>
            <person name="Kuo A."/>
            <person name="LaButti K."/>
            <person name="Larrondo L.F."/>
            <person name="Lindquist E."/>
            <person name="Ling A."/>
            <person name="Lombard V."/>
            <person name="Lucas S."/>
            <person name="Lundell T."/>
            <person name="Martin R."/>
            <person name="McLaughlin D.J."/>
            <person name="Morgenstern I."/>
            <person name="Morin E."/>
            <person name="Murat C."/>
            <person name="Nagy L.G."/>
            <person name="Nolan M."/>
            <person name="Ohm R.A."/>
            <person name="Patyshakuliyeva A."/>
            <person name="Rokas A."/>
            <person name="Ruiz-Duenas F.J."/>
            <person name="Sabat G."/>
            <person name="Salamov A."/>
            <person name="Samejima M."/>
            <person name="Schmutz J."/>
            <person name="Slot J.C."/>
            <person name="St John F."/>
            <person name="Stenlid J."/>
            <person name="Sun H."/>
            <person name="Sun S."/>
            <person name="Syed K."/>
            <person name="Tsang A."/>
            <person name="Wiebenga A."/>
            <person name="Young D."/>
            <person name="Pisabarro A."/>
            <person name="Eastwood D.C."/>
            <person name="Martin F."/>
            <person name="Cullen D."/>
            <person name="Grigoriev I.V."/>
            <person name="Hibbett D.S."/>
        </authorList>
    </citation>
    <scope>NUCLEOTIDE SEQUENCE [LARGE SCALE GENOMIC DNA]</scope>
    <source>
        <strain evidence="2 3">ATCC 11539</strain>
    </source>
</reference>
<protein>
    <submittedName>
        <fullName evidence="2">Uncharacterized protein</fullName>
    </submittedName>
</protein>
<dbReference type="OrthoDB" id="2796825at2759"/>